<dbReference type="RefSeq" id="WP_215609470.1">
    <property type="nucleotide sequence ID" value="NZ_JADOES010000025.1"/>
</dbReference>
<evidence type="ECO:0000313" key="3">
    <source>
        <dbReference type="Proteomes" id="UP000717364"/>
    </source>
</evidence>
<gene>
    <name evidence="2" type="ORF">IXB50_13300</name>
</gene>
<dbReference type="AlphaFoldDB" id="A0A947DG05"/>
<protein>
    <submittedName>
        <fullName evidence="2">Uncharacterized protein</fullName>
    </submittedName>
</protein>
<name>A0A947DG05_9CYAN</name>
<feature type="region of interest" description="Disordered" evidence="1">
    <location>
        <begin position="1"/>
        <end position="34"/>
    </location>
</feature>
<organism evidence="2 3">
    <name type="scientific">Leptothoe spongobia TAU-MAC 1115</name>
    <dbReference type="NCBI Taxonomy" id="1967444"/>
    <lineage>
        <taxon>Bacteria</taxon>
        <taxon>Bacillati</taxon>
        <taxon>Cyanobacteriota</taxon>
        <taxon>Cyanophyceae</taxon>
        <taxon>Nodosilineales</taxon>
        <taxon>Cymatolegaceae</taxon>
        <taxon>Leptothoe</taxon>
        <taxon>Leptothoe spongobia</taxon>
    </lineage>
</organism>
<evidence type="ECO:0000313" key="2">
    <source>
        <dbReference type="EMBL" id="MBT9316402.1"/>
    </source>
</evidence>
<dbReference type="EMBL" id="JADOES010000025">
    <property type="protein sequence ID" value="MBT9316402.1"/>
    <property type="molecule type" value="Genomic_DNA"/>
</dbReference>
<keyword evidence="3" id="KW-1185">Reference proteome</keyword>
<reference evidence="2" key="2">
    <citation type="journal article" date="2021" name="Mar. Drugs">
        <title>Genome Reduction and Secondary Metabolism of the Marine Sponge-Associated Cyanobacterium Leptothoe.</title>
        <authorList>
            <person name="Konstantinou D."/>
            <person name="Popin R.V."/>
            <person name="Fewer D.P."/>
            <person name="Sivonen K."/>
            <person name="Gkelis S."/>
        </authorList>
    </citation>
    <scope>NUCLEOTIDE SEQUENCE</scope>
    <source>
        <strain evidence="2">TAU-MAC 1115</strain>
    </source>
</reference>
<proteinExistence type="predicted"/>
<evidence type="ECO:0000256" key="1">
    <source>
        <dbReference type="SAM" id="MobiDB-lite"/>
    </source>
</evidence>
<comment type="caution">
    <text evidence="2">The sequence shown here is derived from an EMBL/GenBank/DDBJ whole genome shotgun (WGS) entry which is preliminary data.</text>
</comment>
<reference evidence="2" key="1">
    <citation type="submission" date="2020-11" db="EMBL/GenBank/DDBJ databases">
        <authorList>
            <person name="Konstantinou D."/>
            <person name="Gkelis S."/>
            <person name="Popin R."/>
            <person name="Fewer D."/>
            <person name="Sivonen K."/>
        </authorList>
    </citation>
    <scope>NUCLEOTIDE SEQUENCE</scope>
    <source>
        <strain evidence="2">TAU-MAC 1115</strain>
    </source>
</reference>
<accession>A0A947DG05</accession>
<dbReference type="Proteomes" id="UP000717364">
    <property type="component" value="Unassembled WGS sequence"/>
</dbReference>
<sequence length="47" mass="5451">MTLHPVTPLTSVQNKGRLLNQSHRQQSRNRQRSMLMRTIQQVAPAQI</sequence>